<accession>A0ABS2HGF1</accession>
<dbReference type="InterPro" id="IPR055999">
    <property type="entry name" value="DUF7577"/>
</dbReference>
<keyword evidence="2" id="KW-0863">Zinc-finger</keyword>
<comment type="caution">
    <text evidence="5">The sequence shown here is derived from an EMBL/GenBank/DDBJ whole genome shotgun (WGS) entry which is preliminary data.</text>
</comment>
<proteinExistence type="predicted"/>
<evidence type="ECO:0000256" key="2">
    <source>
        <dbReference type="ARBA" id="ARBA00022771"/>
    </source>
</evidence>
<dbReference type="Pfam" id="PF24463">
    <property type="entry name" value="DUF7577"/>
    <property type="match status" value="1"/>
</dbReference>
<evidence type="ECO:0000256" key="1">
    <source>
        <dbReference type="ARBA" id="ARBA00022723"/>
    </source>
</evidence>
<reference evidence="5 6" key="1">
    <citation type="submission" date="2021-02" db="EMBL/GenBank/DDBJ databases">
        <authorList>
            <person name="Park J.-S."/>
        </authorList>
    </citation>
    <scope>NUCLEOTIDE SEQUENCE [LARGE SCALE GENOMIC DNA]</scope>
    <source>
        <strain evidence="5 6">188UL20-2</strain>
    </source>
</reference>
<evidence type="ECO:0000256" key="3">
    <source>
        <dbReference type="ARBA" id="ARBA00022833"/>
    </source>
</evidence>
<evidence type="ECO:0000313" key="6">
    <source>
        <dbReference type="Proteomes" id="UP000809621"/>
    </source>
</evidence>
<evidence type="ECO:0000313" key="5">
    <source>
        <dbReference type="EMBL" id="MBM7036176.1"/>
    </source>
</evidence>
<dbReference type="PROSITE" id="PS01358">
    <property type="entry name" value="ZF_RANBP2_1"/>
    <property type="match status" value="1"/>
</dbReference>
<dbReference type="InterPro" id="IPR001876">
    <property type="entry name" value="Znf_RanBP2"/>
</dbReference>
<keyword evidence="1" id="KW-0479">Metal-binding</keyword>
<sequence>MKLYSAANPTEAHLLSELLRSQRIQVEVRGDALFSLKGELPLTDDSDPYVWLLDITQQHQAEKIVQEFVNQANDTSQPSWRCEHCGEENEPQFGACWQCSTAH</sequence>
<keyword evidence="3" id="KW-0862">Zinc</keyword>
<name>A0ABS2HGF1_9VIBR</name>
<gene>
    <name evidence="5" type="ORF">JQC93_07100</name>
</gene>
<protein>
    <submittedName>
        <fullName evidence="5">DUF2007 domain-containing protein</fullName>
    </submittedName>
</protein>
<keyword evidence="6" id="KW-1185">Reference proteome</keyword>
<feature type="domain" description="RanBP2-type" evidence="4">
    <location>
        <begin position="80"/>
        <end position="99"/>
    </location>
</feature>
<evidence type="ECO:0000259" key="4">
    <source>
        <dbReference type="PROSITE" id="PS01358"/>
    </source>
</evidence>
<dbReference type="RefSeq" id="WP_205157768.1">
    <property type="nucleotide sequence ID" value="NZ_JAFEUM010000002.1"/>
</dbReference>
<dbReference type="Proteomes" id="UP000809621">
    <property type="component" value="Unassembled WGS sequence"/>
</dbReference>
<dbReference type="EMBL" id="JAFEUM010000002">
    <property type="protein sequence ID" value="MBM7036176.1"/>
    <property type="molecule type" value="Genomic_DNA"/>
</dbReference>
<organism evidence="5 6">
    <name type="scientific">Vibrio ulleungensis</name>
    <dbReference type="NCBI Taxonomy" id="2807619"/>
    <lineage>
        <taxon>Bacteria</taxon>
        <taxon>Pseudomonadati</taxon>
        <taxon>Pseudomonadota</taxon>
        <taxon>Gammaproteobacteria</taxon>
        <taxon>Vibrionales</taxon>
        <taxon>Vibrionaceae</taxon>
        <taxon>Vibrio</taxon>
    </lineage>
</organism>